<proteinExistence type="predicted"/>
<protein>
    <submittedName>
        <fullName evidence="1">Uncharacterized protein</fullName>
    </submittedName>
</protein>
<evidence type="ECO:0000313" key="1">
    <source>
        <dbReference type="EMBL" id="KKK64240.1"/>
    </source>
</evidence>
<name>A0A0F8XSS3_9ZZZZ</name>
<sequence length="88" mass="10348">MSSIKEQFQDRDKRLQEWFKGKPQTWDDIRDVIKLCFKNANDTLLSMSPVNSDKLIGKCIMAQEILKELEKYKYGDTQTFNKGNENRG</sequence>
<reference evidence="1" key="1">
    <citation type="journal article" date="2015" name="Nature">
        <title>Complex archaea that bridge the gap between prokaryotes and eukaryotes.</title>
        <authorList>
            <person name="Spang A."/>
            <person name="Saw J.H."/>
            <person name="Jorgensen S.L."/>
            <person name="Zaremba-Niedzwiedzka K."/>
            <person name="Martijn J."/>
            <person name="Lind A.E."/>
            <person name="van Eijk R."/>
            <person name="Schleper C."/>
            <person name="Guy L."/>
            <person name="Ettema T.J."/>
        </authorList>
    </citation>
    <scope>NUCLEOTIDE SEQUENCE</scope>
</reference>
<organism evidence="1">
    <name type="scientific">marine sediment metagenome</name>
    <dbReference type="NCBI Taxonomy" id="412755"/>
    <lineage>
        <taxon>unclassified sequences</taxon>
        <taxon>metagenomes</taxon>
        <taxon>ecological metagenomes</taxon>
    </lineage>
</organism>
<gene>
    <name evidence="1" type="ORF">LCGC14_2986210</name>
</gene>
<comment type="caution">
    <text evidence="1">The sequence shown here is derived from an EMBL/GenBank/DDBJ whole genome shotgun (WGS) entry which is preliminary data.</text>
</comment>
<dbReference type="AlphaFoldDB" id="A0A0F8XSS3"/>
<dbReference type="EMBL" id="LAZR01061113">
    <property type="protein sequence ID" value="KKK64240.1"/>
    <property type="molecule type" value="Genomic_DNA"/>
</dbReference>
<accession>A0A0F8XSS3</accession>